<dbReference type="Proteomes" id="UP000192582">
    <property type="component" value="Unassembled WGS sequence"/>
</dbReference>
<dbReference type="OrthoDB" id="320761at2"/>
<dbReference type="RefSeq" id="WP_084046512.1">
    <property type="nucleotide sequence ID" value="NZ_FWWU01000006.1"/>
</dbReference>
<sequence>MSALRPLALAALLLGGFAWSGPGPSAADADGDGYPDVLELVGTDRAAFADWFASVAESQYYGISADWKREDQDCAGLVRYAFVNALARHDSAWWAKFKFLPRPRFAEVRGLTYPAPLVSRSVFRVGPGPYRMDDVETGRLVGRTSARFLANRSAALISRDPAQAQRGDLLFFLRPGLGAYHSMVYLGGGRVVYHTGALPEEGGEVRLVTLATLMRHPDAAFHPTPRNPNFLGVYRWQILR</sequence>
<evidence type="ECO:0000313" key="3">
    <source>
        <dbReference type="Proteomes" id="UP000192582"/>
    </source>
</evidence>
<evidence type="ECO:0000313" key="2">
    <source>
        <dbReference type="EMBL" id="SMB83413.1"/>
    </source>
</evidence>
<gene>
    <name evidence="2" type="ORF">SAMN00790413_04428</name>
</gene>
<dbReference type="Gene3D" id="3.90.1720.10">
    <property type="entry name" value="endopeptidase domain like (from Nostoc punctiforme)"/>
    <property type="match status" value="1"/>
</dbReference>
<dbReference type="EMBL" id="FWWU01000006">
    <property type="protein sequence ID" value="SMB83413.1"/>
    <property type="molecule type" value="Genomic_DNA"/>
</dbReference>
<name>A0A1W1UQV2_9DEIO</name>
<keyword evidence="1" id="KW-0732">Signal</keyword>
<dbReference type="Pfam" id="PF06672">
    <property type="entry name" value="DUF1175"/>
    <property type="match status" value="1"/>
</dbReference>
<accession>A0A1W1UQV2</accession>
<protein>
    <recommendedName>
        <fullName evidence="4">DUF1175 family protein</fullName>
    </recommendedName>
</protein>
<dbReference type="STRING" id="695939.SAMN00790413_04428"/>
<proteinExistence type="predicted"/>
<organism evidence="2 3">
    <name type="scientific">Deinococcus hopiensis KR-140</name>
    <dbReference type="NCBI Taxonomy" id="695939"/>
    <lineage>
        <taxon>Bacteria</taxon>
        <taxon>Thermotogati</taxon>
        <taxon>Deinococcota</taxon>
        <taxon>Deinococci</taxon>
        <taxon>Deinococcales</taxon>
        <taxon>Deinococcaceae</taxon>
        <taxon>Deinococcus</taxon>
    </lineage>
</organism>
<evidence type="ECO:0008006" key="4">
    <source>
        <dbReference type="Google" id="ProtNLM"/>
    </source>
</evidence>
<evidence type="ECO:0000256" key="1">
    <source>
        <dbReference type="SAM" id="SignalP"/>
    </source>
</evidence>
<feature type="chain" id="PRO_5012009158" description="DUF1175 family protein" evidence="1">
    <location>
        <begin position="21"/>
        <end position="240"/>
    </location>
</feature>
<keyword evidence="3" id="KW-1185">Reference proteome</keyword>
<reference evidence="2 3" key="1">
    <citation type="submission" date="2017-04" db="EMBL/GenBank/DDBJ databases">
        <authorList>
            <person name="Afonso C.L."/>
            <person name="Miller P.J."/>
            <person name="Scott M.A."/>
            <person name="Spackman E."/>
            <person name="Goraichik I."/>
            <person name="Dimitrov K.M."/>
            <person name="Suarez D.L."/>
            <person name="Swayne D.E."/>
        </authorList>
    </citation>
    <scope>NUCLEOTIDE SEQUENCE [LARGE SCALE GENOMIC DNA]</scope>
    <source>
        <strain evidence="2 3">KR-140</strain>
    </source>
</reference>
<dbReference type="InterPro" id="IPR009558">
    <property type="entry name" value="DUF1175"/>
</dbReference>
<dbReference type="AlphaFoldDB" id="A0A1W1UQV2"/>
<feature type="signal peptide" evidence="1">
    <location>
        <begin position="1"/>
        <end position="20"/>
    </location>
</feature>